<feature type="domain" description="TonB-dependent receptor-like beta-barrel" evidence="11">
    <location>
        <begin position="400"/>
        <end position="949"/>
    </location>
</feature>
<evidence type="ECO:0000256" key="2">
    <source>
        <dbReference type="ARBA" id="ARBA00022448"/>
    </source>
</evidence>
<comment type="subcellular location">
    <subcellularLocation>
        <location evidence="1 8">Cell outer membrane</location>
        <topology evidence="1 8">Multi-pass membrane protein</topology>
    </subcellularLocation>
</comment>
<dbReference type="EMBL" id="SJSM01000002">
    <property type="protein sequence ID" value="TCC98418.1"/>
    <property type="molecule type" value="Genomic_DNA"/>
</dbReference>
<evidence type="ECO:0000256" key="7">
    <source>
        <dbReference type="ARBA" id="ARBA00023237"/>
    </source>
</evidence>
<reference evidence="13 14" key="1">
    <citation type="submission" date="2019-02" db="EMBL/GenBank/DDBJ databases">
        <title>Pedobacter sp. RP-3-8 sp. nov., isolated from Arctic soil.</title>
        <authorList>
            <person name="Dahal R.H."/>
        </authorList>
    </citation>
    <scope>NUCLEOTIDE SEQUENCE [LARGE SCALE GENOMIC DNA]</scope>
    <source>
        <strain evidence="13 14">RP-3-8</strain>
    </source>
</reference>
<dbReference type="SUPFAM" id="SSF56935">
    <property type="entry name" value="Porins"/>
    <property type="match status" value="1"/>
</dbReference>
<dbReference type="InterPro" id="IPR037066">
    <property type="entry name" value="Plug_dom_sf"/>
</dbReference>
<dbReference type="PROSITE" id="PS52016">
    <property type="entry name" value="TONB_DEPENDENT_REC_3"/>
    <property type="match status" value="1"/>
</dbReference>
<feature type="domain" description="TonB-dependent receptor plug" evidence="12">
    <location>
        <begin position="118"/>
        <end position="226"/>
    </location>
</feature>
<evidence type="ECO:0000259" key="11">
    <source>
        <dbReference type="Pfam" id="PF00593"/>
    </source>
</evidence>
<dbReference type="Proteomes" id="UP000291117">
    <property type="component" value="Unassembled WGS sequence"/>
</dbReference>
<feature type="signal peptide" evidence="10">
    <location>
        <begin position="1"/>
        <end position="23"/>
    </location>
</feature>
<organism evidence="13 14">
    <name type="scientific">Pedobacter hiemivivus</name>
    <dbReference type="NCBI Taxonomy" id="2530454"/>
    <lineage>
        <taxon>Bacteria</taxon>
        <taxon>Pseudomonadati</taxon>
        <taxon>Bacteroidota</taxon>
        <taxon>Sphingobacteriia</taxon>
        <taxon>Sphingobacteriales</taxon>
        <taxon>Sphingobacteriaceae</taxon>
        <taxon>Pedobacter</taxon>
    </lineage>
</organism>
<dbReference type="NCBIfam" id="TIGR04057">
    <property type="entry name" value="SusC_RagA_signa"/>
    <property type="match status" value="1"/>
</dbReference>
<feature type="chain" id="PRO_5020414362" evidence="10">
    <location>
        <begin position="24"/>
        <end position="994"/>
    </location>
</feature>
<dbReference type="AlphaFoldDB" id="A0A4R0NE59"/>
<evidence type="ECO:0000256" key="5">
    <source>
        <dbReference type="ARBA" id="ARBA00023077"/>
    </source>
</evidence>
<evidence type="ECO:0000256" key="9">
    <source>
        <dbReference type="RuleBase" id="RU003357"/>
    </source>
</evidence>
<dbReference type="Pfam" id="PF07715">
    <property type="entry name" value="Plug"/>
    <property type="match status" value="1"/>
</dbReference>
<keyword evidence="4 8" id="KW-0812">Transmembrane</keyword>
<dbReference type="InterPro" id="IPR012910">
    <property type="entry name" value="Plug_dom"/>
</dbReference>
<dbReference type="InterPro" id="IPR008969">
    <property type="entry name" value="CarboxyPept-like_regulatory"/>
</dbReference>
<dbReference type="InterPro" id="IPR000531">
    <property type="entry name" value="Beta-barrel_TonB"/>
</dbReference>
<evidence type="ECO:0000256" key="4">
    <source>
        <dbReference type="ARBA" id="ARBA00022692"/>
    </source>
</evidence>
<dbReference type="InterPro" id="IPR023996">
    <property type="entry name" value="TonB-dep_OMP_SusC/RagA"/>
</dbReference>
<dbReference type="Gene3D" id="2.60.40.1120">
    <property type="entry name" value="Carboxypeptidase-like, regulatory domain"/>
    <property type="match status" value="1"/>
</dbReference>
<keyword evidence="10" id="KW-0732">Signal</keyword>
<evidence type="ECO:0000256" key="1">
    <source>
        <dbReference type="ARBA" id="ARBA00004571"/>
    </source>
</evidence>
<dbReference type="Gene3D" id="2.40.170.20">
    <property type="entry name" value="TonB-dependent receptor, beta-barrel domain"/>
    <property type="match status" value="1"/>
</dbReference>
<comment type="caution">
    <text evidence="13">The sequence shown here is derived from an EMBL/GenBank/DDBJ whole genome shotgun (WGS) entry which is preliminary data.</text>
</comment>
<keyword evidence="13" id="KW-0675">Receptor</keyword>
<keyword evidence="2 8" id="KW-0813">Transport</keyword>
<keyword evidence="3 8" id="KW-1134">Transmembrane beta strand</keyword>
<dbReference type="Pfam" id="PF00593">
    <property type="entry name" value="TonB_dep_Rec_b-barrel"/>
    <property type="match status" value="1"/>
</dbReference>
<dbReference type="Pfam" id="PF13715">
    <property type="entry name" value="CarbopepD_reg_2"/>
    <property type="match status" value="1"/>
</dbReference>
<name>A0A4R0NE59_9SPHI</name>
<accession>A0A4R0NE59</accession>
<comment type="similarity">
    <text evidence="8 9">Belongs to the TonB-dependent receptor family.</text>
</comment>
<dbReference type="SUPFAM" id="SSF49464">
    <property type="entry name" value="Carboxypeptidase regulatory domain-like"/>
    <property type="match status" value="1"/>
</dbReference>
<keyword evidence="7 8" id="KW-0998">Cell outer membrane</keyword>
<evidence type="ECO:0000259" key="12">
    <source>
        <dbReference type="Pfam" id="PF07715"/>
    </source>
</evidence>
<evidence type="ECO:0000256" key="8">
    <source>
        <dbReference type="PROSITE-ProRule" id="PRU01360"/>
    </source>
</evidence>
<evidence type="ECO:0000313" key="14">
    <source>
        <dbReference type="Proteomes" id="UP000291117"/>
    </source>
</evidence>
<dbReference type="InterPro" id="IPR036942">
    <property type="entry name" value="Beta-barrel_TonB_sf"/>
</dbReference>
<keyword evidence="6 8" id="KW-0472">Membrane</keyword>
<proteinExistence type="inferred from homology"/>
<dbReference type="OrthoDB" id="9768177at2"/>
<sequence>MQSKLLYLLGMLFCVFMAQSSYAQNNTSIKGQVTSADEKSGFPGVVIKLKGTSVITRTDVNGKYQIAAPANGVLTFNYIGYDSVSVPVNGRREINVKMQSKDNKLDEVVVIGYGTQKKSDLTGSLSQVKAKDINSYPATNALQALAGRAAGVQVLQNTGAPGAGVSVRIRGTNSIQGSNEPLYVIDGFPIAGSNPSVINNSDIESMEILKDASATAIYGSRGANGVVLITTKKGKAGQNQVSFETTYGIQTLRKKMDLMNAQEYATFYNEQAANDKLAPYFTADQIAGMGKGFDIQDLAFRKAPLKTISFGLSGGSDKTQFAIAGSIFGQDGIIKGSSYDRYSINSNVNHEISKKFSVNLSTTITRIKSEAQNSSGGNRGGSLISAIISAPPTLNPYNDDGSYRGISTSFPYVLSNPLNYINEQSNSTTSNRILSNGAIVYKPIPELSIKISGGVENADDRNDAYTTLKFINSKGSANVSATQSTSLLSENTISYNKTFNQKHSVSAVAGFTYQDFLNTSLSGSGNGYISDISETFDLGSATTPGIPGTSYVKSSLLSYLGRLNYAYDSKYLATVSFRADGSSKYSEGNKWGYFPSAALAWRISNEDFLKESTIISDMKLRLGWGYTGSQAINPYATLNQLLSNKTVFGDALFTSYAPGTVLPGNLKWETTEQKNIGIDVGILTNKIYLTADYYIKNTRDLLNTVQLPSSMGFTTTIQNVGEVSNKGLELALNAKPFSGNFSWDINTNISFNRNKVVKLYGGQDILGGAFNVSAVNDYANILREGQPIGIFYGYVENGYDDKGKIKYKDLNNDGVISTADKTYIGNPNPDFTYGFNSTMSYKNFEFTFFLQGSQGNDIFNISAINNTVDYGYGLNMLRDVYLNHWTPTKTDAKYPVISNSTSATASNRFVENGAYLRLKNIQLAYNLPVQNLNISWAKRLQLYVSAQNILTFTKYSGWDPEINSRGGANSTAQGFDYYSYPNAKTYNVGIRAGF</sequence>
<dbReference type="RefSeq" id="WP_131607402.1">
    <property type="nucleotide sequence ID" value="NZ_SJSM01000002.1"/>
</dbReference>
<dbReference type="NCBIfam" id="TIGR04056">
    <property type="entry name" value="OMP_RagA_SusC"/>
    <property type="match status" value="1"/>
</dbReference>
<evidence type="ECO:0000256" key="6">
    <source>
        <dbReference type="ARBA" id="ARBA00023136"/>
    </source>
</evidence>
<dbReference type="Gene3D" id="2.170.130.10">
    <property type="entry name" value="TonB-dependent receptor, plug domain"/>
    <property type="match status" value="1"/>
</dbReference>
<evidence type="ECO:0000313" key="13">
    <source>
        <dbReference type="EMBL" id="TCC98418.1"/>
    </source>
</evidence>
<keyword evidence="14" id="KW-1185">Reference proteome</keyword>
<dbReference type="GO" id="GO:0009279">
    <property type="term" value="C:cell outer membrane"/>
    <property type="evidence" value="ECO:0007669"/>
    <property type="project" value="UniProtKB-SubCell"/>
</dbReference>
<evidence type="ECO:0000256" key="10">
    <source>
        <dbReference type="SAM" id="SignalP"/>
    </source>
</evidence>
<gene>
    <name evidence="13" type="ORF">EZ444_03780</name>
</gene>
<protein>
    <submittedName>
        <fullName evidence="13">TonB-dependent receptor</fullName>
    </submittedName>
</protein>
<keyword evidence="5 9" id="KW-0798">TonB box</keyword>
<dbReference type="FunFam" id="2.170.130.10:FF:000008">
    <property type="entry name" value="SusC/RagA family TonB-linked outer membrane protein"/>
    <property type="match status" value="1"/>
</dbReference>
<dbReference type="InterPro" id="IPR039426">
    <property type="entry name" value="TonB-dep_rcpt-like"/>
</dbReference>
<dbReference type="InterPro" id="IPR023997">
    <property type="entry name" value="TonB-dep_OMP_SusC/RagA_CS"/>
</dbReference>
<evidence type="ECO:0000256" key="3">
    <source>
        <dbReference type="ARBA" id="ARBA00022452"/>
    </source>
</evidence>